<dbReference type="OrthoDB" id="893626at2"/>
<evidence type="ECO:0000313" key="1">
    <source>
        <dbReference type="EMBL" id="ARS34576.1"/>
    </source>
</evidence>
<dbReference type="KEGG" id="pact:CA264_03465"/>
<dbReference type="InterPro" id="IPR029024">
    <property type="entry name" value="TerB-like"/>
</dbReference>
<dbReference type="Gene3D" id="1.10.3680.10">
    <property type="entry name" value="TerB-like"/>
    <property type="match status" value="1"/>
</dbReference>
<organism evidence="1 2">
    <name type="scientific">Pontibacter actiniarum</name>
    <dbReference type="NCBI Taxonomy" id="323450"/>
    <lineage>
        <taxon>Bacteria</taxon>
        <taxon>Pseudomonadati</taxon>
        <taxon>Bacteroidota</taxon>
        <taxon>Cytophagia</taxon>
        <taxon>Cytophagales</taxon>
        <taxon>Hymenobacteraceae</taxon>
        <taxon>Pontibacter</taxon>
    </lineage>
</organism>
<dbReference type="SUPFAM" id="SSF158682">
    <property type="entry name" value="TerB-like"/>
    <property type="match status" value="1"/>
</dbReference>
<name>A0A1X9YNW0_9BACT</name>
<proteinExistence type="predicted"/>
<dbReference type="EMBL" id="CP021235">
    <property type="protein sequence ID" value="ARS34576.1"/>
    <property type="molecule type" value="Genomic_DNA"/>
</dbReference>
<sequence length="160" mass="17818">MEENINTPPKKTAPLYAPQNEQEAWIAIMNAFIAVDGNVADEELDVLSDTLAKNPLFQGHDVLAYSRKVFYKQAQLGSKQMIDNSVEWIAPEHKPRLFAHTIQLALSDGVVIDKEAELVKYLYSALDLEEELAHRLIDEVLLDHNGSDAPAPTGTPLTPR</sequence>
<keyword evidence="2" id="KW-1185">Reference proteome</keyword>
<evidence type="ECO:0000313" key="2">
    <source>
        <dbReference type="Proteomes" id="UP000266292"/>
    </source>
</evidence>
<accession>A0A1X9YNW0</accession>
<gene>
    <name evidence="1" type="ORF">CA264_03465</name>
</gene>
<evidence type="ECO:0008006" key="3">
    <source>
        <dbReference type="Google" id="ProtNLM"/>
    </source>
</evidence>
<dbReference type="STRING" id="709015.GCA_000472485_00686"/>
<dbReference type="CDD" id="cd07176">
    <property type="entry name" value="terB"/>
    <property type="match status" value="1"/>
</dbReference>
<dbReference type="RefSeq" id="WP_025604627.1">
    <property type="nucleotide sequence ID" value="NZ_CP021235.1"/>
</dbReference>
<dbReference type="Proteomes" id="UP000266292">
    <property type="component" value="Chromosome"/>
</dbReference>
<reference evidence="2" key="1">
    <citation type="submission" date="2017-05" db="EMBL/GenBank/DDBJ databases">
        <authorList>
            <person name="Ray J."/>
            <person name="Price M."/>
            <person name="Deutschbauer A."/>
        </authorList>
    </citation>
    <scope>NUCLEOTIDE SEQUENCE [LARGE SCALE GENOMIC DNA]</scope>
    <source>
        <strain evidence="2">DSM 19842</strain>
    </source>
</reference>
<dbReference type="AlphaFoldDB" id="A0A1X9YNW0"/>
<protein>
    <recommendedName>
        <fullName evidence="3">Co-chaperone DjlA N-terminal domain-containing protein</fullName>
    </recommendedName>
</protein>